<protein>
    <submittedName>
        <fullName evidence="2">Uncharacterized protein</fullName>
    </submittedName>
</protein>
<organism evidence="2 3">
    <name type="scientific">Lentinus tigrinus ALCF2SS1-6</name>
    <dbReference type="NCBI Taxonomy" id="1328759"/>
    <lineage>
        <taxon>Eukaryota</taxon>
        <taxon>Fungi</taxon>
        <taxon>Dikarya</taxon>
        <taxon>Basidiomycota</taxon>
        <taxon>Agaricomycotina</taxon>
        <taxon>Agaricomycetes</taxon>
        <taxon>Polyporales</taxon>
        <taxon>Polyporaceae</taxon>
        <taxon>Lentinus</taxon>
    </lineage>
</organism>
<name>A0A5C2RN87_9APHY</name>
<sequence length="118" mass="12833">MGVVFALTFLVLNDKLEGLSNGQLVHMAIIQHIHRTPTVLTGLPPRGSKLAGEKPITYAYEAISEKATQHLAYDALTADGALVIVDPFSQAILAKVKRDGGTRKVVYPRAALQWPENK</sequence>
<feature type="signal peptide" evidence="1">
    <location>
        <begin position="1"/>
        <end position="18"/>
    </location>
</feature>
<dbReference type="Proteomes" id="UP000313359">
    <property type="component" value="Unassembled WGS sequence"/>
</dbReference>
<proteinExistence type="predicted"/>
<feature type="chain" id="PRO_5023089515" evidence="1">
    <location>
        <begin position="19"/>
        <end position="118"/>
    </location>
</feature>
<gene>
    <name evidence="2" type="ORF">L227DRAFT_617688</name>
</gene>
<evidence type="ECO:0000313" key="2">
    <source>
        <dbReference type="EMBL" id="RPD52611.1"/>
    </source>
</evidence>
<keyword evidence="1" id="KW-0732">Signal</keyword>
<keyword evidence="3" id="KW-1185">Reference proteome</keyword>
<dbReference type="EMBL" id="ML122350">
    <property type="protein sequence ID" value="RPD52611.1"/>
    <property type="molecule type" value="Genomic_DNA"/>
</dbReference>
<evidence type="ECO:0000313" key="3">
    <source>
        <dbReference type="Proteomes" id="UP000313359"/>
    </source>
</evidence>
<evidence type="ECO:0000256" key="1">
    <source>
        <dbReference type="SAM" id="SignalP"/>
    </source>
</evidence>
<dbReference type="STRING" id="1328759.A0A5C2RN87"/>
<accession>A0A5C2RN87</accession>
<dbReference type="AlphaFoldDB" id="A0A5C2RN87"/>
<reference evidence="2" key="1">
    <citation type="journal article" date="2018" name="Genome Biol. Evol.">
        <title>Genomics and development of Lentinus tigrinus, a white-rot wood-decaying mushroom with dimorphic fruiting bodies.</title>
        <authorList>
            <person name="Wu B."/>
            <person name="Xu Z."/>
            <person name="Knudson A."/>
            <person name="Carlson A."/>
            <person name="Chen N."/>
            <person name="Kovaka S."/>
            <person name="LaButti K."/>
            <person name="Lipzen A."/>
            <person name="Pennachio C."/>
            <person name="Riley R."/>
            <person name="Schakwitz W."/>
            <person name="Umezawa K."/>
            <person name="Ohm R.A."/>
            <person name="Grigoriev I.V."/>
            <person name="Nagy L.G."/>
            <person name="Gibbons J."/>
            <person name="Hibbett D."/>
        </authorList>
    </citation>
    <scope>NUCLEOTIDE SEQUENCE [LARGE SCALE GENOMIC DNA]</scope>
    <source>
        <strain evidence="2">ALCF2SS1-6</strain>
    </source>
</reference>
<dbReference type="OrthoDB" id="3233595at2759"/>